<proteinExistence type="predicted"/>
<evidence type="ECO:0000313" key="3">
    <source>
        <dbReference type="Proteomes" id="UP001169764"/>
    </source>
</evidence>
<sequence>MAGWPASALRAKTAPPLLIDSHVHVWKHDPRFPFAAGRKVPDADATAETLLALMATNRVARTVLIQVIHYKWDNRYLADVLTRYPKRFLGVCRVDPEDPASPDTLASLIERGFHGVRLSPSAKPDGDWIGGPLMSPLWRRCAELKVPMTLLTEAPRLPQIVPLIEANPDLTVVIDHMADIAPDRGDDLARLVALARYPRVFVKISHLWSLSRGPYPYDDMTRQLKRLIDAFGPKRLMWGTDWPVSAPFRDYADIVALYRDHLDFLSPDERAQILGRTVQEVWPFGL</sequence>
<dbReference type="InterPro" id="IPR052358">
    <property type="entry name" value="Aro_Compnd_Degr_Hydrolases"/>
</dbReference>
<dbReference type="Pfam" id="PF04909">
    <property type="entry name" value="Amidohydro_2"/>
    <property type="match status" value="1"/>
</dbReference>
<comment type="caution">
    <text evidence="2">The sequence shown here is derived from an EMBL/GenBank/DDBJ whole genome shotgun (WGS) entry which is preliminary data.</text>
</comment>
<organism evidence="2 3">
    <name type="scientific">Sphingomonas natans</name>
    <dbReference type="NCBI Taxonomy" id="3063330"/>
    <lineage>
        <taxon>Bacteria</taxon>
        <taxon>Pseudomonadati</taxon>
        <taxon>Pseudomonadota</taxon>
        <taxon>Alphaproteobacteria</taxon>
        <taxon>Sphingomonadales</taxon>
        <taxon>Sphingomonadaceae</taxon>
        <taxon>Sphingomonas</taxon>
    </lineage>
</organism>
<dbReference type="InterPro" id="IPR032466">
    <property type="entry name" value="Metal_Hydrolase"/>
</dbReference>
<dbReference type="InterPro" id="IPR006680">
    <property type="entry name" value="Amidohydro-rel"/>
</dbReference>
<name>A0ABT8Y3W7_9SPHN</name>
<gene>
    <name evidence="2" type="ORF">Q4F19_01260</name>
</gene>
<dbReference type="EMBL" id="JAUOTP010000001">
    <property type="protein sequence ID" value="MDO6413000.1"/>
    <property type="molecule type" value="Genomic_DNA"/>
</dbReference>
<accession>A0ABT8Y3W7</accession>
<dbReference type="PANTHER" id="PTHR35563">
    <property type="entry name" value="BARREL METAL-DEPENDENT HYDROLASE, PUTATIVE (AFU_ORTHOLOGUE AFUA_1G16240)-RELATED"/>
    <property type="match status" value="1"/>
</dbReference>
<keyword evidence="3" id="KW-1185">Reference proteome</keyword>
<dbReference type="SUPFAM" id="SSF51556">
    <property type="entry name" value="Metallo-dependent hydrolases"/>
    <property type="match status" value="1"/>
</dbReference>
<reference evidence="2" key="1">
    <citation type="submission" date="2023-07" db="EMBL/GenBank/DDBJ databases">
        <authorList>
            <person name="Kim M."/>
        </authorList>
    </citation>
    <scope>NUCLEOTIDE SEQUENCE</scope>
    <source>
        <strain evidence="2">BIUV-7</strain>
    </source>
</reference>
<evidence type="ECO:0000259" key="1">
    <source>
        <dbReference type="Pfam" id="PF04909"/>
    </source>
</evidence>
<dbReference type="RefSeq" id="WP_303539326.1">
    <property type="nucleotide sequence ID" value="NZ_JAUOTP010000001.1"/>
</dbReference>
<feature type="domain" description="Amidohydrolase-related" evidence="1">
    <location>
        <begin position="19"/>
        <end position="283"/>
    </location>
</feature>
<dbReference type="Proteomes" id="UP001169764">
    <property type="component" value="Unassembled WGS sequence"/>
</dbReference>
<protein>
    <submittedName>
        <fullName evidence="2">Amidohydrolase family protein</fullName>
    </submittedName>
</protein>
<evidence type="ECO:0000313" key="2">
    <source>
        <dbReference type="EMBL" id="MDO6413000.1"/>
    </source>
</evidence>
<dbReference type="Gene3D" id="3.20.20.140">
    <property type="entry name" value="Metal-dependent hydrolases"/>
    <property type="match status" value="1"/>
</dbReference>
<dbReference type="PANTHER" id="PTHR35563:SF2">
    <property type="entry name" value="BARREL METAL-DEPENDENT HYDROLASE, PUTATIVE (AFU_ORTHOLOGUE AFUA_1G16240)-RELATED"/>
    <property type="match status" value="1"/>
</dbReference>